<feature type="region of interest" description="Disordered" evidence="1">
    <location>
        <begin position="29"/>
        <end position="52"/>
    </location>
</feature>
<evidence type="ECO:0000313" key="3">
    <source>
        <dbReference type="Proteomes" id="UP001066276"/>
    </source>
</evidence>
<evidence type="ECO:0000256" key="1">
    <source>
        <dbReference type="SAM" id="MobiDB-lite"/>
    </source>
</evidence>
<gene>
    <name evidence="2" type="ORF">NDU88_004549</name>
</gene>
<reference evidence="2" key="1">
    <citation type="journal article" date="2022" name="bioRxiv">
        <title>Sequencing and chromosome-scale assembly of the giantPleurodeles waltlgenome.</title>
        <authorList>
            <person name="Brown T."/>
            <person name="Elewa A."/>
            <person name="Iarovenko S."/>
            <person name="Subramanian E."/>
            <person name="Araus A.J."/>
            <person name="Petzold A."/>
            <person name="Susuki M."/>
            <person name="Suzuki K.-i.T."/>
            <person name="Hayashi T."/>
            <person name="Toyoda A."/>
            <person name="Oliveira C."/>
            <person name="Osipova E."/>
            <person name="Leigh N.D."/>
            <person name="Simon A."/>
            <person name="Yun M.H."/>
        </authorList>
    </citation>
    <scope>NUCLEOTIDE SEQUENCE</scope>
    <source>
        <strain evidence="2">20211129_DDA</strain>
        <tissue evidence="2">Liver</tissue>
    </source>
</reference>
<protein>
    <submittedName>
        <fullName evidence="2">Uncharacterized protein</fullName>
    </submittedName>
</protein>
<name>A0AAV7QD22_PLEWA</name>
<sequence>MLSALLQHVCHHLSLRPLSEEAWQGPPTRVPLTTPWRQRNSATGGPWNSSVPSRHHPLLTWWPWPTPLQRHALPDPQQGPPGTARSPSVDRGLSRLSATLCQALGTGFPAYYQGETLLNTPPRPPHG</sequence>
<dbReference type="Proteomes" id="UP001066276">
    <property type="component" value="Chromosome 6"/>
</dbReference>
<comment type="caution">
    <text evidence="2">The sequence shown here is derived from an EMBL/GenBank/DDBJ whole genome shotgun (WGS) entry which is preliminary data.</text>
</comment>
<proteinExistence type="predicted"/>
<dbReference type="EMBL" id="JANPWB010000010">
    <property type="protein sequence ID" value="KAJ1138158.1"/>
    <property type="molecule type" value="Genomic_DNA"/>
</dbReference>
<keyword evidence="3" id="KW-1185">Reference proteome</keyword>
<evidence type="ECO:0000313" key="2">
    <source>
        <dbReference type="EMBL" id="KAJ1138158.1"/>
    </source>
</evidence>
<feature type="compositionally biased region" description="Polar residues" evidence="1">
    <location>
        <begin position="35"/>
        <end position="52"/>
    </location>
</feature>
<dbReference type="AlphaFoldDB" id="A0AAV7QD22"/>
<organism evidence="2 3">
    <name type="scientific">Pleurodeles waltl</name>
    <name type="common">Iberian ribbed newt</name>
    <dbReference type="NCBI Taxonomy" id="8319"/>
    <lineage>
        <taxon>Eukaryota</taxon>
        <taxon>Metazoa</taxon>
        <taxon>Chordata</taxon>
        <taxon>Craniata</taxon>
        <taxon>Vertebrata</taxon>
        <taxon>Euteleostomi</taxon>
        <taxon>Amphibia</taxon>
        <taxon>Batrachia</taxon>
        <taxon>Caudata</taxon>
        <taxon>Salamandroidea</taxon>
        <taxon>Salamandridae</taxon>
        <taxon>Pleurodelinae</taxon>
        <taxon>Pleurodeles</taxon>
    </lineage>
</organism>
<accession>A0AAV7QD22</accession>
<feature type="region of interest" description="Disordered" evidence="1">
    <location>
        <begin position="69"/>
        <end position="91"/>
    </location>
</feature>